<feature type="region of interest" description="Disordered" evidence="6">
    <location>
        <begin position="1"/>
        <end position="26"/>
    </location>
</feature>
<name>A0A9P6QKW3_9FUNG</name>
<feature type="transmembrane region" description="Helical" evidence="7">
    <location>
        <begin position="1276"/>
        <end position="1296"/>
    </location>
</feature>
<evidence type="ECO:0000256" key="5">
    <source>
        <dbReference type="ARBA" id="ARBA00023136"/>
    </source>
</evidence>
<dbReference type="GO" id="GO:0005216">
    <property type="term" value="F:monoatomic ion channel activity"/>
    <property type="evidence" value="ECO:0007669"/>
    <property type="project" value="InterPro"/>
</dbReference>
<evidence type="ECO:0000259" key="8">
    <source>
        <dbReference type="Pfam" id="PF00520"/>
    </source>
</evidence>
<reference evidence="9" key="1">
    <citation type="journal article" date="2020" name="Fungal Divers.">
        <title>Resolving the Mortierellaceae phylogeny through synthesis of multi-gene phylogenetics and phylogenomics.</title>
        <authorList>
            <person name="Vandepol N."/>
            <person name="Liber J."/>
            <person name="Desiro A."/>
            <person name="Na H."/>
            <person name="Kennedy M."/>
            <person name="Barry K."/>
            <person name="Grigoriev I.V."/>
            <person name="Miller A.N."/>
            <person name="O'Donnell K."/>
            <person name="Stajich J.E."/>
            <person name="Bonito G."/>
        </authorList>
    </citation>
    <scope>NUCLEOTIDE SEQUENCE</scope>
    <source>
        <strain evidence="9">BC1065</strain>
    </source>
</reference>
<keyword evidence="3" id="KW-0677">Repeat</keyword>
<evidence type="ECO:0000256" key="3">
    <source>
        <dbReference type="ARBA" id="ARBA00022737"/>
    </source>
</evidence>
<protein>
    <recommendedName>
        <fullName evidence="8">Ion transport domain-containing protein</fullName>
    </recommendedName>
</protein>
<dbReference type="OrthoDB" id="2377581at2759"/>
<evidence type="ECO:0000313" key="9">
    <source>
        <dbReference type="EMBL" id="KAG0269730.1"/>
    </source>
</evidence>
<feature type="transmembrane region" description="Helical" evidence="7">
    <location>
        <begin position="1473"/>
        <end position="1496"/>
    </location>
</feature>
<keyword evidence="10" id="KW-1185">Reference proteome</keyword>
<keyword evidence="5 7" id="KW-0472">Membrane</keyword>
<dbReference type="Proteomes" id="UP000807716">
    <property type="component" value="Unassembled WGS sequence"/>
</dbReference>
<dbReference type="EMBL" id="JAAAJB010000019">
    <property type="protein sequence ID" value="KAG0269730.1"/>
    <property type="molecule type" value="Genomic_DNA"/>
</dbReference>
<dbReference type="InterPro" id="IPR024862">
    <property type="entry name" value="TRPV"/>
</dbReference>
<feature type="domain" description="Ion transport" evidence="8">
    <location>
        <begin position="1226"/>
        <end position="1506"/>
    </location>
</feature>
<evidence type="ECO:0000256" key="6">
    <source>
        <dbReference type="SAM" id="MobiDB-lite"/>
    </source>
</evidence>
<organism evidence="9 10">
    <name type="scientific">Actinomortierella ambigua</name>
    <dbReference type="NCBI Taxonomy" id="1343610"/>
    <lineage>
        <taxon>Eukaryota</taxon>
        <taxon>Fungi</taxon>
        <taxon>Fungi incertae sedis</taxon>
        <taxon>Mucoromycota</taxon>
        <taxon>Mortierellomycotina</taxon>
        <taxon>Mortierellomycetes</taxon>
        <taxon>Mortierellales</taxon>
        <taxon>Mortierellaceae</taxon>
        <taxon>Actinomortierella</taxon>
    </lineage>
</organism>
<evidence type="ECO:0000256" key="2">
    <source>
        <dbReference type="ARBA" id="ARBA00022692"/>
    </source>
</evidence>
<gene>
    <name evidence="9" type="ORF">DFQ27_002399</name>
</gene>
<dbReference type="PANTHER" id="PTHR10582:SF2">
    <property type="entry name" value="INACTIVE"/>
    <property type="match status" value="1"/>
</dbReference>
<evidence type="ECO:0000256" key="4">
    <source>
        <dbReference type="ARBA" id="ARBA00022989"/>
    </source>
</evidence>
<feature type="transmembrane region" description="Helical" evidence="7">
    <location>
        <begin position="1349"/>
        <end position="1366"/>
    </location>
</feature>
<feature type="transmembrane region" description="Helical" evidence="7">
    <location>
        <begin position="1224"/>
        <end position="1246"/>
    </location>
</feature>
<comment type="caution">
    <text evidence="9">The sequence shown here is derived from an EMBL/GenBank/DDBJ whole genome shotgun (WGS) entry which is preliminary data.</text>
</comment>
<feature type="compositionally biased region" description="Acidic residues" evidence="6">
    <location>
        <begin position="1"/>
        <end position="16"/>
    </location>
</feature>
<evidence type="ECO:0000256" key="1">
    <source>
        <dbReference type="ARBA" id="ARBA00004141"/>
    </source>
</evidence>
<accession>A0A9P6QKW3</accession>
<dbReference type="InterPro" id="IPR005821">
    <property type="entry name" value="Ion_trans_dom"/>
</dbReference>
<sequence>MDLFDDDDLEFEEDPGETPYREPDWWNSSTNPLYLKARSEDLDFSLDAQGDQGADDYDAQRVSTMKPTFAPAVREVQERLFVVPKPGMEKSLFGIELPKPPTNPAPGLEEAVTRPPPESLYGYFQPAVTVSPGTSDGFERRNCQELVANFNPVAAGLYNLFLRVKADGPTSVHLNVHVKIKYGAEYGTCDTVYSKLRKDSTVTEQDWHYLVAENQIEVRPHEENAWVNIRIMRDEKSDHPFVGKLWTRSVELVPVGHFPIDKDARCFTTRVSSPDFIINTDRTTEKGVVVRIAHSKDGNYLAALRLLTDTIVVHVWPKADLTSKDVREKDMSNLGASFTIDWRKATKTQPGESVSIHDISLGLAISALGDQIAVYQMPRIGDWQDGMEVPTARLGFHLFRNPLANKETTLPVPVLAPDEPQLMSENGPVQPGNNELTRLKTPAVLENAIGYASYVGQYEDDGGKPTPAKFIFCNGFYLDVFELGSNGLVPSHTISLEGLTPTVSRRFACETTMGSICENMFLWVEDGGRYCSTWDLFNGSAIKRLETSRWRYDNVNSKTKMSITRSQNIVAIVGFDNSITTFFADSGIEISRRLFKNQRIEFIGFASNQSTELFVVLRERSEEDFSSSTLDPLRLDIEVAAPTVPIPIRSTIFCHFGLKLTKGKEIGVVCQPDADNINFYHLNEPRADDGRGGQGRVNLLMSRYTTTSNNTHYELRTRRVNVEDIPIGDEESCERLVEIWKISENPPTDMTERTLVFSFVPEPWEQLAPSIGFFLPTGDRFVVYATRTIQVWGLPVDKEPCKLLYFWSMFQPQSTALYNKTESEIVLTEHKRFNSVHFHDYPSSAGQTRVRGNVVPLEKKGSARADVRPAHIPNWPTRRIDCRNTTENCFQSIRLLALAYSIVSSGYEITQDTGLHDTSHAAHALAILNFVNNHINHTNYTERLLISTLHGSFWQPPKEKKLVTLWTHLLTAQHLPGLCTKLITDLLEKDDCAWIPRKYESINPILAAIERKNSTVVEAFIDFCVRMTAGNHPAYMLPVVQSFQNLSMLYPDILKNLLKNSSYIPAQSMDFNKAHVTISGFNWRQLVGRPKPSMLEQYAFPVFSHHLVVLPASTDLSARIEAYPKPNGSPQTTLAPTPTRAKTAKTDVAKGSVTMASTDEQNVEVPYDNRIYVAPFPRLSMYGTDVNTGQNRGQSQFSHMAGKDFFDNPAMMAVLRFKWWMYGFWYWLIRFVFLLLFYGIFVAVTIQQMESAVNLNEEGRTPSDMLKGRYMDPHPWRGLIAFDIFLGAVFLFLELFQLHTEGFWLYVMSLFNWVDVLSIMITMACQMWVLVNCVMTIEEGGASGPDRIPLIWLAIIAMYLHLLFELRVYQPLGIIVNIIIRITRRIAWFFIIFAVMIIGFTHALIHVLYTTEPECEPDANGDVPGNIGDCTTKLKPTTEYPEGFFQGISATLFFLAGRYDFVSDNFATSDFAFHLIMIIFYFFTGLVLLNVLIALMNDAYNQCSEEGQLAWLKQWSKVLDEVEMIFLRHFQTKRLRHLFPDYIYYAAPIQDAETHRAQLVITEKASLSSENRFMYETTARQGGDVKKKIDMLEDQLKRQTAMLQALMECTDGVRRRSLSFAINSIDAVLKYHNS</sequence>
<keyword evidence="4 7" id="KW-1133">Transmembrane helix</keyword>
<comment type="subcellular location">
    <subcellularLocation>
        <location evidence="1">Membrane</location>
        <topology evidence="1">Multi-pass membrane protein</topology>
    </subcellularLocation>
</comment>
<dbReference type="GO" id="GO:0098703">
    <property type="term" value="P:calcium ion import across plasma membrane"/>
    <property type="evidence" value="ECO:0007669"/>
    <property type="project" value="TreeGrafter"/>
</dbReference>
<proteinExistence type="predicted"/>
<evidence type="ECO:0000313" key="10">
    <source>
        <dbReference type="Proteomes" id="UP000807716"/>
    </source>
</evidence>
<dbReference type="Pfam" id="PF00520">
    <property type="entry name" value="Ion_trans"/>
    <property type="match status" value="1"/>
</dbReference>
<keyword evidence="2 7" id="KW-0812">Transmembrane</keyword>
<dbReference type="GO" id="GO:0005886">
    <property type="term" value="C:plasma membrane"/>
    <property type="evidence" value="ECO:0007669"/>
    <property type="project" value="TreeGrafter"/>
</dbReference>
<feature type="transmembrane region" description="Helical" evidence="7">
    <location>
        <begin position="1386"/>
        <end position="1409"/>
    </location>
</feature>
<evidence type="ECO:0000256" key="7">
    <source>
        <dbReference type="SAM" id="Phobius"/>
    </source>
</evidence>
<dbReference type="PANTHER" id="PTHR10582">
    <property type="entry name" value="TRANSIENT RECEPTOR POTENTIAL ION CHANNEL PROTEIN"/>
    <property type="match status" value="1"/>
</dbReference>